<comment type="subcellular location">
    <subcellularLocation>
        <location evidence="1">Membrane</location>
        <topology evidence="1">Multi-pass membrane protein</topology>
    </subcellularLocation>
</comment>
<keyword evidence="2 6" id="KW-0812">Transmembrane</keyword>
<evidence type="ECO:0000256" key="4">
    <source>
        <dbReference type="ARBA" id="ARBA00022989"/>
    </source>
</evidence>
<evidence type="ECO:0000256" key="3">
    <source>
        <dbReference type="ARBA" id="ARBA00022906"/>
    </source>
</evidence>
<dbReference type="RefSeq" id="WP_113953701.1">
    <property type="nucleotide sequence ID" value="NZ_QNRT01000002.1"/>
</dbReference>
<keyword evidence="5 6" id="KW-0472">Membrane</keyword>
<organism evidence="8 9">
    <name type="scientific">Arenicella xantha</name>
    <dbReference type="NCBI Taxonomy" id="644221"/>
    <lineage>
        <taxon>Bacteria</taxon>
        <taxon>Pseudomonadati</taxon>
        <taxon>Pseudomonadota</taxon>
        <taxon>Gammaproteobacteria</taxon>
        <taxon>Arenicellales</taxon>
        <taxon>Arenicellaceae</taxon>
        <taxon>Arenicella</taxon>
    </lineage>
</organism>
<dbReference type="EMBL" id="QNRT01000002">
    <property type="protein sequence ID" value="RBP50887.1"/>
    <property type="molecule type" value="Genomic_DNA"/>
</dbReference>
<dbReference type="GO" id="GO:0005886">
    <property type="term" value="C:plasma membrane"/>
    <property type="evidence" value="ECO:0007669"/>
    <property type="project" value="TreeGrafter"/>
</dbReference>
<keyword evidence="3" id="KW-0862">Zinc</keyword>
<feature type="transmembrane region" description="Helical" evidence="6">
    <location>
        <begin position="109"/>
        <end position="132"/>
    </location>
</feature>
<proteinExistence type="predicted"/>
<evidence type="ECO:0000313" key="9">
    <source>
        <dbReference type="Proteomes" id="UP000253083"/>
    </source>
</evidence>
<feature type="transmembrane region" description="Helical" evidence="6">
    <location>
        <begin position="152"/>
        <end position="169"/>
    </location>
</feature>
<accession>A0A395JM08</accession>
<dbReference type="PANTHER" id="PTHR11562:SF17">
    <property type="entry name" value="RE54080P-RELATED"/>
    <property type="match status" value="1"/>
</dbReference>
<dbReference type="Pfam" id="PF01545">
    <property type="entry name" value="Cation_efflux"/>
    <property type="match status" value="1"/>
</dbReference>
<dbReference type="GO" id="GO:0005385">
    <property type="term" value="F:zinc ion transmembrane transporter activity"/>
    <property type="evidence" value="ECO:0007669"/>
    <property type="project" value="TreeGrafter"/>
</dbReference>
<gene>
    <name evidence="8" type="ORF">DFR28_102303</name>
</gene>
<evidence type="ECO:0000256" key="6">
    <source>
        <dbReference type="SAM" id="Phobius"/>
    </source>
</evidence>
<evidence type="ECO:0000259" key="7">
    <source>
        <dbReference type="Pfam" id="PF01545"/>
    </source>
</evidence>
<evidence type="ECO:0000313" key="8">
    <source>
        <dbReference type="EMBL" id="RBP50887.1"/>
    </source>
</evidence>
<dbReference type="InterPro" id="IPR027469">
    <property type="entry name" value="Cation_efflux_TMD_sf"/>
</dbReference>
<sequence>MSASCHHVDTFDGASPAYRRALLAVIMINATMFLVEMWFGIRGESQALKADALDFLSDSATYAVSLWAIGKASGVRSKVALLKGYSLLFIAAWVLCSTVYYAVVANSPAAPIMGSIAMAALLANLASVLLLLRFRDGDANVRSVWLCSRNDTIGNAAVLLAAGLVYVTQTHWPDLIVAFLLASLFSSSAVQIIRQARQERLAEPHSHH</sequence>
<keyword evidence="4 6" id="KW-1133">Transmembrane helix</keyword>
<protein>
    <submittedName>
        <fullName evidence="8">Co/Zn/Cd efflux system component</fullName>
    </submittedName>
</protein>
<evidence type="ECO:0000256" key="2">
    <source>
        <dbReference type="ARBA" id="ARBA00022692"/>
    </source>
</evidence>
<dbReference type="InterPro" id="IPR058533">
    <property type="entry name" value="Cation_efflux_TM"/>
</dbReference>
<feature type="transmembrane region" description="Helical" evidence="6">
    <location>
        <begin position="175"/>
        <end position="193"/>
    </location>
</feature>
<dbReference type="InterPro" id="IPR050681">
    <property type="entry name" value="CDF/SLC30A"/>
</dbReference>
<feature type="domain" description="Cation efflux protein transmembrane" evidence="7">
    <location>
        <begin position="22"/>
        <end position="197"/>
    </location>
</feature>
<evidence type="ECO:0000256" key="1">
    <source>
        <dbReference type="ARBA" id="ARBA00004141"/>
    </source>
</evidence>
<keyword evidence="3" id="KW-0864">Zinc transport</keyword>
<dbReference type="InParanoid" id="A0A395JM08"/>
<keyword evidence="9" id="KW-1185">Reference proteome</keyword>
<dbReference type="OrthoDB" id="9799649at2"/>
<feature type="transmembrane region" description="Helical" evidence="6">
    <location>
        <begin position="85"/>
        <end position="103"/>
    </location>
</feature>
<dbReference type="PANTHER" id="PTHR11562">
    <property type="entry name" value="CATION EFFLUX PROTEIN/ ZINC TRANSPORTER"/>
    <property type="match status" value="1"/>
</dbReference>
<keyword evidence="3" id="KW-0813">Transport</keyword>
<keyword evidence="3" id="KW-0406">Ion transport</keyword>
<name>A0A395JM08_9GAMM</name>
<dbReference type="FunCoup" id="A0A395JM08">
    <property type="interactions" value="426"/>
</dbReference>
<dbReference type="AlphaFoldDB" id="A0A395JM08"/>
<dbReference type="SUPFAM" id="SSF161111">
    <property type="entry name" value="Cation efflux protein transmembrane domain-like"/>
    <property type="match status" value="1"/>
</dbReference>
<reference evidence="8 9" key="1">
    <citation type="submission" date="2018-06" db="EMBL/GenBank/DDBJ databases">
        <title>Genomic Encyclopedia of Type Strains, Phase IV (KMG-IV): sequencing the most valuable type-strain genomes for metagenomic binning, comparative biology and taxonomic classification.</title>
        <authorList>
            <person name="Goeker M."/>
        </authorList>
    </citation>
    <scope>NUCLEOTIDE SEQUENCE [LARGE SCALE GENOMIC DNA]</scope>
    <source>
        <strain evidence="8 9">DSM 24032</strain>
    </source>
</reference>
<evidence type="ECO:0000256" key="5">
    <source>
        <dbReference type="ARBA" id="ARBA00023136"/>
    </source>
</evidence>
<feature type="transmembrane region" description="Helical" evidence="6">
    <location>
        <begin position="21"/>
        <end position="39"/>
    </location>
</feature>
<comment type="caution">
    <text evidence="8">The sequence shown here is derived from an EMBL/GenBank/DDBJ whole genome shotgun (WGS) entry which is preliminary data.</text>
</comment>
<dbReference type="Gene3D" id="1.20.1510.10">
    <property type="entry name" value="Cation efflux protein transmembrane domain"/>
    <property type="match status" value="1"/>
</dbReference>
<dbReference type="Proteomes" id="UP000253083">
    <property type="component" value="Unassembled WGS sequence"/>
</dbReference>